<accession>A0A517I9T2</accession>
<evidence type="ECO:0000259" key="2">
    <source>
        <dbReference type="PROSITE" id="PS51272"/>
    </source>
</evidence>
<dbReference type="InterPro" id="IPR050491">
    <property type="entry name" value="AmpC-like"/>
</dbReference>
<keyword evidence="3" id="KW-0378">Hydrolase</keyword>
<dbReference type="GO" id="GO:0016787">
    <property type="term" value="F:hydrolase activity"/>
    <property type="evidence" value="ECO:0007669"/>
    <property type="project" value="UniProtKB-KW"/>
</dbReference>
<dbReference type="AlphaFoldDB" id="A0A517I9T2"/>
<dbReference type="Pfam" id="PF00395">
    <property type="entry name" value="SLH"/>
    <property type="match status" value="1"/>
</dbReference>
<dbReference type="PROSITE" id="PS00146">
    <property type="entry name" value="BETA_LACTAMASE_A"/>
    <property type="match status" value="1"/>
</dbReference>
<feature type="domain" description="SLH" evidence="2">
    <location>
        <begin position="497"/>
        <end position="560"/>
    </location>
</feature>
<dbReference type="InterPro" id="IPR001466">
    <property type="entry name" value="Beta-lactam-related"/>
</dbReference>
<dbReference type="InterPro" id="IPR012338">
    <property type="entry name" value="Beta-lactam/transpept-like"/>
</dbReference>
<dbReference type="PANTHER" id="PTHR46825">
    <property type="entry name" value="D-ALANYL-D-ALANINE-CARBOXYPEPTIDASE/ENDOPEPTIDASE AMPH"/>
    <property type="match status" value="1"/>
</dbReference>
<dbReference type="Gene3D" id="3.40.710.10">
    <property type="entry name" value="DD-peptidase/beta-lactamase superfamily"/>
    <property type="match status" value="1"/>
</dbReference>
<dbReference type="Pfam" id="PF00144">
    <property type="entry name" value="Beta-lactamase"/>
    <property type="match status" value="1"/>
</dbReference>
<dbReference type="RefSeq" id="WP_144617249.1">
    <property type="nucleotide sequence ID" value="NZ_CP042161.1"/>
</dbReference>
<dbReference type="SUPFAM" id="SSF56601">
    <property type="entry name" value="beta-lactamase/transpeptidase-like"/>
    <property type="match status" value="1"/>
</dbReference>
<protein>
    <submittedName>
        <fullName evidence="3">Serine hydrolase</fullName>
    </submittedName>
</protein>
<name>A0A517I9T2_BREBE</name>
<gene>
    <name evidence="3" type="ORF">FPS98_17370</name>
</gene>
<dbReference type="InterPro" id="IPR023650">
    <property type="entry name" value="Beta-lactam_class-A_AS"/>
</dbReference>
<evidence type="ECO:0000313" key="3">
    <source>
        <dbReference type="EMBL" id="QDS35634.1"/>
    </source>
</evidence>
<reference evidence="3 4" key="1">
    <citation type="submission" date="2019-07" db="EMBL/GenBank/DDBJ databases">
        <title>Characterization of Brevibacillus brevis HK544, as a potential biocontrol agent.</title>
        <authorList>
            <person name="Kim H."/>
        </authorList>
    </citation>
    <scope>NUCLEOTIDE SEQUENCE [LARGE SCALE GENOMIC DNA]</scope>
    <source>
        <strain evidence="3 4">HK544</strain>
    </source>
</reference>
<dbReference type="PANTHER" id="PTHR46825:SF9">
    <property type="entry name" value="BETA-LACTAMASE-RELATED DOMAIN-CONTAINING PROTEIN"/>
    <property type="match status" value="1"/>
</dbReference>
<feature type="domain" description="SLH" evidence="2">
    <location>
        <begin position="599"/>
        <end position="667"/>
    </location>
</feature>
<proteinExistence type="predicted"/>
<evidence type="ECO:0000313" key="4">
    <source>
        <dbReference type="Proteomes" id="UP000317713"/>
    </source>
</evidence>
<organism evidence="3 4">
    <name type="scientific">Brevibacillus brevis</name>
    <name type="common">Bacillus brevis</name>
    <dbReference type="NCBI Taxonomy" id="1393"/>
    <lineage>
        <taxon>Bacteria</taxon>
        <taxon>Bacillati</taxon>
        <taxon>Bacillota</taxon>
        <taxon>Bacilli</taxon>
        <taxon>Bacillales</taxon>
        <taxon>Paenibacillaceae</taxon>
        <taxon>Brevibacillus</taxon>
    </lineage>
</organism>
<keyword evidence="1" id="KW-0732">Signal</keyword>
<dbReference type="Proteomes" id="UP000317713">
    <property type="component" value="Chromosome"/>
</dbReference>
<feature type="signal peptide" evidence="1">
    <location>
        <begin position="1"/>
        <end position="21"/>
    </location>
</feature>
<dbReference type="EMBL" id="CP042161">
    <property type="protein sequence ID" value="QDS35634.1"/>
    <property type="molecule type" value="Genomic_DNA"/>
</dbReference>
<evidence type="ECO:0000256" key="1">
    <source>
        <dbReference type="SAM" id="SignalP"/>
    </source>
</evidence>
<feature type="chain" id="PRO_5038612107" evidence="1">
    <location>
        <begin position="22"/>
        <end position="667"/>
    </location>
</feature>
<dbReference type="PROSITE" id="PS51272">
    <property type="entry name" value="SLH"/>
    <property type="match status" value="2"/>
</dbReference>
<sequence length="667" mass="74252">MKKVFQKMSLTVFLLSTTLIAVCTQPLGAMEINQTASIAATNIKGPLDAKEVEAFADPLFAEKMKKFNVNGSNFVVVHDGKVIVNKGYGFADKEKKIPVDKDTVFQIGSVTKTFTAMAVLQQVDAGKIDLHHNVEEYLGRVKIPNTTGKPLTMYDMLTYSSGFDMPDITTFLGPQYTEQDVSMDEFLSKNNMPTVIRPPGEVYSYDNTGFLLAGYAVEKASGVPYNEYMDEKVFKPLGMTSSSVRFKPELLKRMAAHYGPNGEPHPADGFIPTDAPQGSILSTGEDMAKYLTMHLQNGKFDGKEIVSQKSMDLMHSYQIFAEKDIPVTTVGFENLYRELTNGQHVVFKGGNIPGHASLIVLIPEQKTAFYMSYNNDSDMRADIFKEFMDHYFPEKEKAEPVYLPLSEKDAQKYIGLYQNTRGFWNRTSIAYENGSLMVEDATIGKQKLRMIHPLLFVDEEGSKIAFKEEKNGNITYFYYSTPKNVSLAVAHSQKMDKKETYSDVSNSSSYKTYINNLSALSIMGAKTGSQFDPTGTMTQGEFIDALIKAYGWYGFPGDEDINRQQLAARVPDLNPSAPITRQAAAVMIQTLKQLEPEATNKVKLQDTADAWAKDAITTLASQGIVDPDTKVNADGSFTFRAKDLLKRQEASALLDLAFGYYSLPIKR</sequence>
<dbReference type="InterPro" id="IPR001119">
    <property type="entry name" value="SLH_dom"/>
</dbReference>